<proteinExistence type="predicted"/>
<evidence type="ECO:0000256" key="2">
    <source>
        <dbReference type="ARBA" id="ARBA00023125"/>
    </source>
</evidence>
<reference evidence="5 6" key="1">
    <citation type="submission" date="2021-01" db="EMBL/GenBank/DDBJ databases">
        <title>WGS of actinomycetes isolated from Thailand.</title>
        <authorList>
            <person name="Thawai C."/>
        </authorList>
    </citation>
    <scope>NUCLEOTIDE SEQUENCE [LARGE SCALE GENOMIC DNA]</scope>
    <source>
        <strain evidence="5 6">CA1R205</strain>
    </source>
</reference>
<keyword evidence="3" id="KW-0804">Transcription</keyword>
<dbReference type="SUPFAM" id="SSF46894">
    <property type="entry name" value="C-terminal effector domain of the bipartite response regulators"/>
    <property type="match status" value="1"/>
</dbReference>
<comment type="caution">
    <text evidence="5">The sequence shown here is derived from an EMBL/GenBank/DDBJ whole genome shotgun (WGS) entry which is preliminary data.</text>
</comment>
<dbReference type="Proteomes" id="UP000634229">
    <property type="component" value="Unassembled WGS sequence"/>
</dbReference>
<organism evidence="5 6">
    <name type="scientific">Streptomyces coffeae</name>
    <dbReference type="NCBI Taxonomy" id="621382"/>
    <lineage>
        <taxon>Bacteria</taxon>
        <taxon>Bacillati</taxon>
        <taxon>Actinomycetota</taxon>
        <taxon>Actinomycetes</taxon>
        <taxon>Kitasatosporales</taxon>
        <taxon>Streptomycetaceae</taxon>
        <taxon>Streptomyces</taxon>
    </lineage>
</organism>
<feature type="domain" description="HTH luxR-type" evidence="4">
    <location>
        <begin position="8"/>
        <end position="73"/>
    </location>
</feature>
<evidence type="ECO:0000256" key="1">
    <source>
        <dbReference type="ARBA" id="ARBA00023015"/>
    </source>
</evidence>
<dbReference type="InterPro" id="IPR000792">
    <property type="entry name" value="Tscrpt_reg_LuxR_C"/>
</dbReference>
<evidence type="ECO:0000313" key="6">
    <source>
        <dbReference type="Proteomes" id="UP000634229"/>
    </source>
</evidence>
<dbReference type="EMBL" id="JAERRF010000053">
    <property type="protein sequence ID" value="MBL1102625.1"/>
    <property type="molecule type" value="Genomic_DNA"/>
</dbReference>
<dbReference type="SMART" id="SM00421">
    <property type="entry name" value="HTH_LUXR"/>
    <property type="match status" value="1"/>
</dbReference>
<keyword evidence="6" id="KW-1185">Reference proteome</keyword>
<accession>A0ABS1NS26</accession>
<dbReference type="PROSITE" id="PS50043">
    <property type="entry name" value="HTH_LUXR_2"/>
    <property type="match status" value="1"/>
</dbReference>
<gene>
    <name evidence="5" type="ORF">JK363_39745</name>
</gene>
<protein>
    <submittedName>
        <fullName evidence="5">Response regulator transcription factor</fullName>
    </submittedName>
</protein>
<dbReference type="PANTHER" id="PTHR44688:SF16">
    <property type="entry name" value="DNA-BINDING TRANSCRIPTIONAL ACTIVATOR DEVR_DOSR"/>
    <property type="match status" value="1"/>
</dbReference>
<sequence>MPTPASTEENAPTPLTRREKDVVDLLAQGLTNKEIATKLVISPRTAGTHVANILGKLGFTSRTQIATWAVEHRAPSRPGPDSRP</sequence>
<evidence type="ECO:0000256" key="3">
    <source>
        <dbReference type="ARBA" id="ARBA00023163"/>
    </source>
</evidence>
<keyword evidence="2" id="KW-0238">DNA-binding</keyword>
<dbReference type="InterPro" id="IPR036388">
    <property type="entry name" value="WH-like_DNA-bd_sf"/>
</dbReference>
<dbReference type="InterPro" id="IPR016032">
    <property type="entry name" value="Sig_transdc_resp-reg_C-effctor"/>
</dbReference>
<name>A0ABS1NS26_9ACTN</name>
<evidence type="ECO:0000313" key="5">
    <source>
        <dbReference type="EMBL" id="MBL1102625.1"/>
    </source>
</evidence>
<keyword evidence="1" id="KW-0805">Transcription regulation</keyword>
<dbReference type="Pfam" id="PF00196">
    <property type="entry name" value="GerE"/>
    <property type="match status" value="1"/>
</dbReference>
<evidence type="ECO:0000259" key="4">
    <source>
        <dbReference type="PROSITE" id="PS50043"/>
    </source>
</evidence>
<dbReference type="PANTHER" id="PTHR44688">
    <property type="entry name" value="DNA-BINDING TRANSCRIPTIONAL ACTIVATOR DEVR_DOSR"/>
    <property type="match status" value="1"/>
</dbReference>
<dbReference type="CDD" id="cd06170">
    <property type="entry name" value="LuxR_C_like"/>
    <property type="match status" value="1"/>
</dbReference>
<dbReference type="PRINTS" id="PR00038">
    <property type="entry name" value="HTHLUXR"/>
</dbReference>
<dbReference type="Gene3D" id="1.10.10.10">
    <property type="entry name" value="Winged helix-like DNA-binding domain superfamily/Winged helix DNA-binding domain"/>
    <property type="match status" value="1"/>
</dbReference>